<accession>A0A242VHT8</accession>
<comment type="similarity">
    <text evidence="1">Belongs to the HesA/MoeB/ThiF family.</text>
</comment>
<reference evidence="3" key="2">
    <citation type="submission" date="2019-11" db="EMBL/GenBank/DDBJ databases">
        <title>Whole genome comparisons of Staphylococcus agnetis isolates from cattle and chickens.</title>
        <authorList>
            <person name="Rhoads D."/>
            <person name="Shwani A."/>
            <person name="Adkins P."/>
            <person name="Calcutt M."/>
            <person name="Middleton J."/>
        </authorList>
    </citation>
    <scope>NUCLEOTIDE SEQUENCE</scope>
    <source>
        <strain evidence="3">1387</strain>
    </source>
</reference>
<name>A0A242VHT8_9STAP</name>
<dbReference type="Proteomes" id="UP000646308">
    <property type="component" value="Unassembled WGS sequence"/>
</dbReference>
<gene>
    <name evidence="4" type="ORF">B9M88_02080</name>
    <name evidence="3" type="ORF">GLV84_07065</name>
</gene>
<dbReference type="SUPFAM" id="SSF69572">
    <property type="entry name" value="Activating enzymes of the ubiquitin-like proteins"/>
    <property type="match status" value="1"/>
</dbReference>
<protein>
    <submittedName>
        <fullName evidence="3">Molybdopterin biosynthesis protein MoeB</fullName>
    </submittedName>
</protein>
<comment type="caution">
    <text evidence="3">The sequence shown here is derived from an EMBL/GenBank/DDBJ whole genome shotgun (WGS) entry which is preliminary data.</text>
</comment>
<dbReference type="Pfam" id="PF00899">
    <property type="entry name" value="ThiF"/>
    <property type="match status" value="1"/>
</dbReference>
<evidence type="ECO:0000313" key="4">
    <source>
        <dbReference type="EMBL" id="OTW31889.1"/>
    </source>
</evidence>
<evidence type="ECO:0000313" key="5">
    <source>
        <dbReference type="Proteomes" id="UP000195208"/>
    </source>
</evidence>
<dbReference type="EMBL" id="NEFX01000003">
    <property type="protein sequence ID" value="OTW31889.1"/>
    <property type="molecule type" value="Genomic_DNA"/>
</dbReference>
<dbReference type="GO" id="GO:0005829">
    <property type="term" value="C:cytosol"/>
    <property type="evidence" value="ECO:0007669"/>
    <property type="project" value="TreeGrafter"/>
</dbReference>
<evidence type="ECO:0000256" key="1">
    <source>
        <dbReference type="ARBA" id="ARBA00009919"/>
    </source>
</evidence>
<dbReference type="RefSeq" id="WP_060551623.1">
    <property type="nucleotide sequence ID" value="NZ_CP009623.1"/>
</dbReference>
<organism evidence="3 6">
    <name type="scientific">Staphylococcus agnetis</name>
    <dbReference type="NCBI Taxonomy" id="985762"/>
    <lineage>
        <taxon>Bacteria</taxon>
        <taxon>Bacillati</taxon>
        <taxon>Bacillota</taxon>
        <taxon>Bacilli</taxon>
        <taxon>Bacillales</taxon>
        <taxon>Staphylococcaceae</taxon>
        <taxon>Staphylococcus</taxon>
    </lineage>
</organism>
<dbReference type="CDD" id="cd00757">
    <property type="entry name" value="ThiF_MoeB_HesA_family"/>
    <property type="match status" value="1"/>
</dbReference>
<dbReference type="GeneID" id="57692338"/>
<dbReference type="InterPro" id="IPR000594">
    <property type="entry name" value="ThiF_NAD_FAD-bd"/>
</dbReference>
<dbReference type="InterPro" id="IPR035985">
    <property type="entry name" value="Ubiquitin-activating_enz"/>
</dbReference>
<dbReference type="EMBL" id="WMFL01000079">
    <property type="protein sequence ID" value="NJI02583.1"/>
    <property type="molecule type" value="Genomic_DNA"/>
</dbReference>
<evidence type="ECO:0000313" key="3">
    <source>
        <dbReference type="EMBL" id="NJI02583.1"/>
    </source>
</evidence>
<sequence>MMQNRYSRQMLFQEIGTEGQHKINSKTVLIVGMGALGTHLAEGLVRAGVKQLRIIDRDYIEASNLQRQTLFTEEDAHHAIPKVVAAERVLKAIRSDVLIEAVIDHADVYTLNALIDGVDLIMDATDNFETRMVINDVAFKHQIPWIYGGVVRSTYVEAPFIPGKTPCFQCLVPQIPSMNLTCDTVGVIQPAVTMTTSFQLKDALKILTETPFKPKLTYGDIWEGTHHTFGFSKLQRDDCPTCGQHPTYPYLEQQQSHIASLCGRDTVQYQHPELDIKTLIEFLEQRHIAYKSNGYMVQFEFQHHRMIAFQSGRLLIHGIKETDKAYTIINQLFG</sequence>
<evidence type="ECO:0000259" key="2">
    <source>
        <dbReference type="Pfam" id="PF00899"/>
    </source>
</evidence>
<dbReference type="FunFam" id="3.40.50.720:FF:000080">
    <property type="entry name" value="Thiazole biosynthesis adenylyltransferase ThiF"/>
    <property type="match status" value="1"/>
</dbReference>
<proteinExistence type="inferred from homology"/>
<dbReference type="GO" id="GO:0016779">
    <property type="term" value="F:nucleotidyltransferase activity"/>
    <property type="evidence" value="ECO:0007669"/>
    <property type="project" value="TreeGrafter"/>
</dbReference>
<dbReference type="AlphaFoldDB" id="A0A242VHT8"/>
<dbReference type="InterPro" id="IPR045886">
    <property type="entry name" value="ThiF/MoeB/HesA"/>
</dbReference>
<dbReference type="PANTHER" id="PTHR10953">
    <property type="entry name" value="UBIQUITIN-ACTIVATING ENZYME E1"/>
    <property type="match status" value="1"/>
</dbReference>
<feature type="domain" description="THIF-type NAD/FAD binding fold" evidence="2">
    <location>
        <begin position="6"/>
        <end position="240"/>
    </location>
</feature>
<keyword evidence="5" id="KW-1185">Reference proteome</keyword>
<dbReference type="Proteomes" id="UP000195208">
    <property type="component" value="Unassembled WGS sequence"/>
</dbReference>
<dbReference type="GO" id="GO:0008641">
    <property type="term" value="F:ubiquitin-like modifier activating enzyme activity"/>
    <property type="evidence" value="ECO:0007669"/>
    <property type="project" value="InterPro"/>
</dbReference>
<dbReference type="KEGG" id="sagq:EP23_07060"/>
<dbReference type="PANTHER" id="PTHR10953:SF102">
    <property type="entry name" value="ADENYLYLTRANSFERASE AND SULFURTRANSFERASE MOCS3"/>
    <property type="match status" value="1"/>
</dbReference>
<dbReference type="GO" id="GO:0004792">
    <property type="term" value="F:thiosulfate-cyanide sulfurtransferase activity"/>
    <property type="evidence" value="ECO:0007669"/>
    <property type="project" value="TreeGrafter"/>
</dbReference>
<dbReference type="GO" id="GO:0008146">
    <property type="term" value="F:sulfotransferase activity"/>
    <property type="evidence" value="ECO:0007669"/>
    <property type="project" value="TreeGrafter"/>
</dbReference>
<reference evidence="4 5" key="1">
    <citation type="submission" date="2017-04" db="EMBL/GenBank/DDBJ databases">
        <title>Staphylococcus agnetis, a potential pathogen in the broiler production.</title>
        <authorList>
            <person name="Poulsen L."/>
        </authorList>
    </citation>
    <scope>NUCLEOTIDE SEQUENCE [LARGE SCALE GENOMIC DNA]</scope>
    <source>
        <strain evidence="4 5">723_310714_2_2_spleen</strain>
    </source>
</reference>
<evidence type="ECO:0000313" key="6">
    <source>
        <dbReference type="Proteomes" id="UP000646308"/>
    </source>
</evidence>
<dbReference type="OrthoDB" id="9804286at2"/>
<dbReference type="Gene3D" id="3.40.50.720">
    <property type="entry name" value="NAD(P)-binding Rossmann-like Domain"/>
    <property type="match status" value="1"/>
</dbReference>